<name>A0A411WLF2_9GAMM</name>
<protein>
    <submittedName>
        <fullName evidence="16">PTS beta-glucoside transporter subunit EIIBCA</fullName>
    </submittedName>
</protein>
<evidence type="ECO:0000256" key="1">
    <source>
        <dbReference type="ARBA" id="ARBA00004651"/>
    </source>
</evidence>
<evidence type="ECO:0000256" key="8">
    <source>
        <dbReference type="ARBA" id="ARBA00022777"/>
    </source>
</evidence>
<dbReference type="InterPro" id="IPR011297">
    <property type="entry name" value="PTS_IIABC_b_glu"/>
</dbReference>
<evidence type="ECO:0000256" key="3">
    <source>
        <dbReference type="ARBA" id="ARBA00022475"/>
    </source>
</evidence>
<dbReference type="InterPro" id="IPR001127">
    <property type="entry name" value="PTS_EIIA_1_perm"/>
</dbReference>
<dbReference type="SUPFAM" id="SSF55604">
    <property type="entry name" value="Glucose permease domain IIB"/>
    <property type="match status" value="1"/>
</dbReference>
<evidence type="ECO:0000256" key="7">
    <source>
        <dbReference type="ARBA" id="ARBA00022692"/>
    </source>
</evidence>
<dbReference type="PROSITE" id="PS00371">
    <property type="entry name" value="PTS_EIIA_TYPE_1_HIS"/>
    <property type="match status" value="1"/>
</dbReference>
<dbReference type="InterPro" id="IPR050558">
    <property type="entry name" value="PTS_Sugar-Specific_Components"/>
</dbReference>
<organism evidence="16 17">
    <name type="scientific">Limnobaculum zhutongyuii</name>
    <dbReference type="NCBI Taxonomy" id="2498113"/>
    <lineage>
        <taxon>Bacteria</taxon>
        <taxon>Pseudomonadati</taxon>
        <taxon>Pseudomonadota</taxon>
        <taxon>Gammaproteobacteria</taxon>
        <taxon>Enterobacterales</taxon>
        <taxon>Budviciaceae</taxon>
        <taxon>Limnobaculum</taxon>
    </lineage>
</organism>
<keyword evidence="5" id="KW-0808">Transferase</keyword>
<keyword evidence="7 12" id="KW-0812">Transmembrane</keyword>
<evidence type="ECO:0000259" key="14">
    <source>
        <dbReference type="PROSITE" id="PS51098"/>
    </source>
</evidence>
<gene>
    <name evidence="16" type="ORF">EKN56_12115</name>
</gene>
<dbReference type="PANTHER" id="PTHR30175:SF1">
    <property type="entry name" value="PTS SYSTEM ARBUTIN-, CELLOBIOSE-, AND SALICIN-SPECIFIC EIIBC COMPONENT-RELATED"/>
    <property type="match status" value="1"/>
</dbReference>
<dbReference type="Gene3D" id="3.30.1360.60">
    <property type="entry name" value="Glucose permease domain IIB"/>
    <property type="match status" value="1"/>
</dbReference>
<evidence type="ECO:0000313" key="17">
    <source>
        <dbReference type="Proteomes" id="UP000293154"/>
    </source>
</evidence>
<dbReference type="PROSITE" id="PS01035">
    <property type="entry name" value="PTS_EIIB_TYPE_1_CYS"/>
    <property type="match status" value="1"/>
</dbReference>
<feature type="domain" description="PTS EIIC type-1" evidence="15">
    <location>
        <begin position="117"/>
        <end position="500"/>
    </location>
</feature>
<proteinExistence type="predicted"/>
<feature type="domain" description="PTS EIIA type-1" evidence="13">
    <location>
        <begin position="530"/>
        <end position="634"/>
    </location>
</feature>
<evidence type="ECO:0000256" key="5">
    <source>
        <dbReference type="ARBA" id="ARBA00022679"/>
    </source>
</evidence>
<evidence type="ECO:0000259" key="15">
    <source>
        <dbReference type="PROSITE" id="PS51103"/>
    </source>
</evidence>
<feature type="transmembrane region" description="Helical" evidence="12">
    <location>
        <begin position="145"/>
        <end position="166"/>
    </location>
</feature>
<evidence type="ECO:0000259" key="13">
    <source>
        <dbReference type="PROSITE" id="PS51093"/>
    </source>
</evidence>
<evidence type="ECO:0000256" key="2">
    <source>
        <dbReference type="ARBA" id="ARBA00022448"/>
    </source>
</evidence>
<evidence type="ECO:0000313" key="16">
    <source>
        <dbReference type="EMBL" id="QBH97071.1"/>
    </source>
</evidence>
<evidence type="ECO:0000256" key="12">
    <source>
        <dbReference type="SAM" id="Phobius"/>
    </source>
</evidence>
<keyword evidence="8" id="KW-0418">Kinase</keyword>
<feature type="transmembrane region" description="Helical" evidence="12">
    <location>
        <begin position="273"/>
        <end position="292"/>
    </location>
</feature>
<dbReference type="Pfam" id="PF00367">
    <property type="entry name" value="PTS_EIIB"/>
    <property type="match status" value="1"/>
</dbReference>
<dbReference type="InterPro" id="IPR013013">
    <property type="entry name" value="PTS_EIIC_1"/>
</dbReference>
<dbReference type="GO" id="GO:0009401">
    <property type="term" value="P:phosphoenolpyruvate-dependent sugar phosphotransferase system"/>
    <property type="evidence" value="ECO:0007669"/>
    <property type="project" value="UniProtKB-KW"/>
</dbReference>
<sequence>MAIDYAQSAKEIVKLIGGDDNVINLTHCATRLRFILKDFSKVNKTTLSRVKGVITVLESSGQLQVVIGNHVGDAYQEVMKLIHIDEKASASAGPKVGIVSRLMDIISSIFVPFIYPLAACGILQGIISFLSAIEVMDPASGTYRILNFVSWTGFTFLPVMVAFTAAKKFNVNPFTAVISACALVCPDYMNMLTANKIATLNSADPAIHKLMQEALSNPEMATVLTQLAGIPVTAPNLDFFGIPVQYLSYTAAVIPIILMVWAMSYVQRFFERLLPLVIRNLFTPMFCIAIMVPLTLLVFGPIGNAIGGGIGNVYNYLYHLNPSIAGFVVGAMWMPLVTLGVHWGITPVTVGNYATLGYDTFTGLQASPVFAMAGAVLGVYLKSKNSEMKRVALSAGVTGLFGITEPAIYGVALRLKRPMLCGCLAGAIGGAIAGWFNAVSWSYCLPGIAVLPVFFKTGHMPQFLGFLLSITVAFVLGTVFTWLAGFKEDDEVQDRPEDKDDESQLLAAGESAPITSPLKGVAIELAEVKDEAFSSGLLGQGVAIVPQEGKVYAPFSGRVETVLPSQHAIGLRSESGIDLLIHVGFDTVKLAGKGFNALVTEGDEVKQGQLLIEFDMAYLASQDIDATTVIVVTNSEEFSLINSQHHDVNSGDELITVTR</sequence>
<keyword evidence="17" id="KW-1185">Reference proteome</keyword>
<evidence type="ECO:0000256" key="4">
    <source>
        <dbReference type="ARBA" id="ARBA00022597"/>
    </source>
</evidence>
<dbReference type="Pfam" id="PF02378">
    <property type="entry name" value="PTS_EIIC"/>
    <property type="match status" value="1"/>
</dbReference>
<keyword evidence="3" id="KW-1003">Cell membrane</keyword>
<keyword evidence="10 12" id="KW-0472">Membrane</keyword>
<dbReference type="SUPFAM" id="SSF51261">
    <property type="entry name" value="Duplicated hybrid motif"/>
    <property type="match status" value="1"/>
</dbReference>
<evidence type="ECO:0000256" key="10">
    <source>
        <dbReference type="ARBA" id="ARBA00023136"/>
    </source>
</evidence>
<feature type="domain" description="PTS EIIB type-1" evidence="14">
    <location>
        <begin position="6"/>
        <end position="88"/>
    </location>
</feature>
<dbReference type="GO" id="GO:0005886">
    <property type="term" value="C:plasma membrane"/>
    <property type="evidence" value="ECO:0007669"/>
    <property type="project" value="UniProtKB-SubCell"/>
</dbReference>
<feature type="transmembrane region" description="Helical" evidence="12">
    <location>
        <begin position="113"/>
        <end position="133"/>
    </location>
</feature>
<keyword evidence="6" id="KW-0598">Phosphotransferase system</keyword>
<dbReference type="PROSITE" id="PS51093">
    <property type="entry name" value="PTS_EIIA_TYPE_1"/>
    <property type="match status" value="1"/>
</dbReference>
<dbReference type="NCBIfam" id="TIGR00830">
    <property type="entry name" value="PTBA"/>
    <property type="match status" value="1"/>
</dbReference>
<accession>A0A411WLF2</accession>
<comment type="subcellular location">
    <subcellularLocation>
        <location evidence="1">Cell membrane</location>
        <topology evidence="1">Multi-pass membrane protein</topology>
    </subcellularLocation>
</comment>
<dbReference type="GO" id="GO:0015771">
    <property type="term" value="P:trehalose transport"/>
    <property type="evidence" value="ECO:0007669"/>
    <property type="project" value="TreeGrafter"/>
</dbReference>
<dbReference type="GO" id="GO:0008982">
    <property type="term" value="F:protein-N(PI)-phosphohistidine-sugar phosphotransferase activity"/>
    <property type="evidence" value="ECO:0007669"/>
    <property type="project" value="InterPro"/>
</dbReference>
<feature type="transmembrane region" description="Helical" evidence="12">
    <location>
        <begin position="324"/>
        <end position="345"/>
    </location>
</feature>
<dbReference type="Gene3D" id="2.70.70.10">
    <property type="entry name" value="Glucose Permease (Domain IIA)"/>
    <property type="match status" value="1"/>
</dbReference>
<dbReference type="PROSITE" id="PS51098">
    <property type="entry name" value="PTS_EIIB_TYPE_1"/>
    <property type="match status" value="1"/>
</dbReference>
<feature type="transmembrane region" description="Helical" evidence="12">
    <location>
        <begin position="419"/>
        <end position="443"/>
    </location>
</feature>
<dbReference type="InterPro" id="IPR011055">
    <property type="entry name" value="Dup_hybrid_motif"/>
</dbReference>
<keyword evidence="2" id="KW-0813">Transport</keyword>
<dbReference type="GO" id="GO:0016301">
    <property type="term" value="F:kinase activity"/>
    <property type="evidence" value="ECO:0007669"/>
    <property type="project" value="UniProtKB-KW"/>
</dbReference>
<dbReference type="InterPro" id="IPR018113">
    <property type="entry name" value="PTrfase_EIIB_Cys"/>
</dbReference>
<dbReference type="PROSITE" id="PS51103">
    <property type="entry name" value="PTS_EIIC_TYPE_1"/>
    <property type="match status" value="1"/>
</dbReference>
<feature type="transmembrane region" description="Helical" evidence="12">
    <location>
        <begin position="463"/>
        <end position="485"/>
    </location>
</feature>
<dbReference type="Pfam" id="PF00358">
    <property type="entry name" value="PTS_EIIA_1"/>
    <property type="match status" value="1"/>
</dbReference>
<dbReference type="RefSeq" id="WP_130592012.1">
    <property type="nucleotide sequence ID" value="NZ_CP034752.1"/>
</dbReference>
<evidence type="ECO:0000256" key="6">
    <source>
        <dbReference type="ARBA" id="ARBA00022683"/>
    </source>
</evidence>
<dbReference type="OrthoDB" id="92465at2"/>
<evidence type="ECO:0000256" key="11">
    <source>
        <dbReference type="PROSITE-ProRule" id="PRU00421"/>
    </source>
</evidence>
<feature type="transmembrane region" description="Helical" evidence="12">
    <location>
        <begin position="365"/>
        <end position="381"/>
    </location>
</feature>
<dbReference type="KEGG" id="prag:EKN56_12115"/>
<dbReference type="AlphaFoldDB" id="A0A411WLF2"/>
<feature type="active site" description="Phosphocysteine intermediate; for EIIB activity" evidence="11">
    <location>
        <position position="28"/>
    </location>
</feature>
<reference evidence="16 17" key="1">
    <citation type="submission" date="2019-03" db="EMBL/GenBank/DDBJ databases">
        <title>Pragia sp. nov. isolated from the gut tract of Carduelis flavirostris.</title>
        <authorList>
            <person name="Ge Y."/>
        </authorList>
    </citation>
    <scope>NUCLEOTIDE SEQUENCE [LARGE SCALE GENOMIC DNA]</scope>
    <source>
        <strain evidence="16 17">CF-458</strain>
    </source>
</reference>
<dbReference type="InterPro" id="IPR001996">
    <property type="entry name" value="PTS_IIB_1"/>
</dbReference>
<dbReference type="FunFam" id="3.30.1360.60:FF:000001">
    <property type="entry name" value="PTS system glucose-specific IIBC component PtsG"/>
    <property type="match status" value="1"/>
</dbReference>
<evidence type="ECO:0000256" key="9">
    <source>
        <dbReference type="ARBA" id="ARBA00022989"/>
    </source>
</evidence>
<keyword evidence="4" id="KW-0762">Sugar transport</keyword>
<dbReference type="InterPro" id="IPR036878">
    <property type="entry name" value="Glu_permease_IIB"/>
</dbReference>
<dbReference type="NCBIfam" id="TIGR01995">
    <property type="entry name" value="PTS-II-ABC-beta"/>
    <property type="match status" value="1"/>
</dbReference>
<dbReference type="EMBL" id="CP034752">
    <property type="protein sequence ID" value="QBH97071.1"/>
    <property type="molecule type" value="Genomic_DNA"/>
</dbReference>
<dbReference type="GO" id="GO:0090589">
    <property type="term" value="F:protein-phosphocysteine-trehalose phosphotransferase system transporter activity"/>
    <property type="evidence" value="ECO:0007669"/>
    <property type="project" value="TreeGrafter"/>
</dbReference>
<dbReference type="CDD" id="cd00212">
    <property type="entry name" value="PTS_IIB_glc"/>
    <property type="match status" value="1"/>
</dbReference>
<keyword evidence="9 12" id="KW-1133">Transmembrane helix</keyword>
<dbReference type="PANTHER" id="PTHR30175">
    <property type="entry name" value="PHOSPHOTRANSFERASE SYSTEM TRANSPORT PROTEIN"/>
    <property type="match status" value="1"/>
</dbReference>
<feature type="transmembrane region" description="Helical" evidence="12">
    <location>
        <begin position="246"/>
        <end position="266"/>
    </location>
</feature>
<dbReference type="Proteomes" id="UP000293154">
    <property type="component" value="Chromosome"/>
</dbReference>
<dbReference type="InterPro" id="IPR003352">
    <property type="entry name" value="PTS_EIIC"/>
</dbReference>
<dbReference type="FunFam" id="2.70.70.10:FF:000001">
    <property type="entry name" value="PTS system glucose-specific IIA component"/>
    <property type="match status" value="1"/>
</dbReference>